<dbReference type="Proteomes" id="UP000887013">
    <property type="component" value="Unassembled WGS sequence"/>
</dbReference>
<proteinExistence type="predicted"/>
<evidence type="ECO:0000313" key="2">
    <source>
        <dbReference type="Proteomes" id="UP000887013"/>
    </source>
</evidence>
<name>A0A8X6TEC8_NEPPI</name>
<sequence length="298" mass="34304">MWLCSSEAAGIRYSVNINIAPIYGSDKKCFLIDASNLTNVYSTIKLCFARTNIKTVNDPIAQNTIFGSEVLGKMKIKAHAFYQFNSFRASLSCENNFDQALKRSGEFEIVWRESFDLPLQDYQLSTVTYGTASASFLSTRCLQPIAKDCKFEHTEISLIMKNNFYVDNCLSGSRHLRIAIQTVNKLSDMLHKHCFHLLKWRSNSTTLPHHYSSVIEPDNLEINIDDCAKTLGIFWGSKQGHFKLKKSFKCEKEITKRIFLSQTEYLFLVIFQIKELSELLDKETNTYSYKLYLNLRAV</sequence>
<evidence type="ECO:0000313" key="1">
    <source>
        <dbReference type="EMBL" id="GFS99143.1"/>
    </source>
</evidence>
<dbReference type="AlphaFoldDB" id="A0A8X6TEC8"/>
<gene>
    <name evidence="1" type="primary">X975_23942</name>
    <name evidence="1" type="ORF">NPIL_448451</name>
</gene>
<dbReference type="OrthoDB" id="8052806at2759"/>
<protein>
    <submittedName>
        <fullName evidence="1">Uncharacterized protein</fullName>
    </submittedName>
</protein>
<dbReference type="PANTHER" id="PTHR47331">
    <property type="entry name" value="PHD-TYPE DOMAIN-CONTAINING PROTEIN"/>
    <property type="match status" value="1"/>
</dbReference>
<organism evidence="1 2">
    <name type="scientific">Nephila pilipes</name>
    <name type="common">Giant wood spider</name>
    <name type="synonym">Nephila maculata</name>
    <dbReference type="NCBI Taxonomy" id="299642"/>
    <lineage>
        <taxon>Eukaryota</taxon>
        <taxon>Metazoa</taxon>
        <taxon>Ecdysozoa</taxon>
        <taxon>Arthropoda</taxon>
        <taxon>Chelicerata</taxon>
        <taxon>Arachnida</taxon>
        <taxon>Araneae</taxon>
        <taxon>Araneomorphae</taxon>
        <taxon>Entelegynae</taxon>
        <taxon>Araneoidea</taxon>
        <taxon>Nephilidae</taxon>
        <taxon>Nephila</taxon>
    </lineage>
</organism>
<accession>A0A8X6TEC8</accession>
<comment type="caution">
    <text evidence="1">The sequence shown here is derived from an EMBL/GenBank/DDBJ whole genome shotgun (WGS) entry which is preliminary data.</text>
</comment>
<reference evidence="1" key="1">
    <citation type="submission" date="2020-08" db="EMBL/GenBank/DDBJ databases">
        <title>Multicomponent nature underlies the extraordinary mechanical properties of spider dragline silk.</title>
        <authorList>
            <person name="Kono N."/>
            <person name="Nakamura H."/>
            <person name="Mori M."/>
            <person name="Yoshida Y."/>
            <person name="Ohtoshi R."/>
            <person name="Malay A.D."/>
            <person name="Moran D.A.P."/>
            <person name="Tomita M."/>
            <person name="Numata K."/>
            <person name="Arakawa K."/>
        </authorList>
    </citation>
    <scope>NUCLEOTIDE SEQUENCE</scope>
</reference>
<dbReference type="EMBL" id="BMAW01101363">
    <property type="protein sequence ID" value="GFS99143.1"/>
    <property type="molecule type" value="Genomic_DNA"/>
</dbReference>
<keyword evidence="2" id="KW-1185">Reference proteome</keyword>